<dbReference type="PROSITE" id="PS51192">
    <property type="entry name" value="HELICASE_ATP_BIND_1"/>
    <property type="match status" value="1"/>
</dbReference>
<dbReference type="PROSITE" id="PS51195">
    <property type="entry name" value="Q_MOTIF"/>
    <property type="match status" value="1"/>
</dbReference>
<evidence type="ECO:0000313" key="18">
    <source>
        <dbReference type="EMBL" id="GBG30085.1"/>
    </source>
</evidence>
<dbReference type="GO" id="GO:0016020">
    <property type="term" value="C:membrane"/>
    <property type="evidence" value="ECO:0007669"/>
    <property type="project" value="UniProtKB-SubCell"/>
</dbReference>
<feature type="transmembrane region" description="Helical" evidence="14">
    <location>
        <begin position="12"/>
        <end position="36"/>
    </location>
</feature>
<keyword evidence="4" id="KW-0547">Nucleotide-binding</keyword>
<feature type="transmembrane region" description="Helical" evidence="14">
    <location>
        <begin position="48"/>
        <end position="68"/>
    </location>
</feature>
<dbReference type="InterPro" id="IPR001650">
    <property type="entry name" value="Helicase_C-like"/>
</dbReference>
<dbReference type="InterPro" id="IPR018499">
    <property type="entry name" value="Tetraspanin/Peripherin"/>
</dbReference>
<evidence type="ECO:0000256" key="6">
    <source>
        <dbReference type="ARBA" id="ARBA00022806"/>
    </source>
</evidence>
<keyword evidence="19" id="KW-1185">Reference proteome</keyword>
<keyword evidence="8" id="KW-0694">RNA-binding</keyword>
<evidence type="ECO:0000256" key="2">
    <source>
        <dbReference type="ARBA" id="ARBA00012552"/>
    </source>
</evidence>
<dbReference type="GO" id="GO:0005524">
    <property type="term" value="F:ATP binding"/>
    <property type="evidence" value="ECO:0007669"/>
    <property type="project" value="UniProtKB-KW"/>
</dbReference>
<feature type="short sequence motif" description="Q motif" evidence="12">
    <location>
        <begin position="401"/>
        <end position="429"/>
    </location>
</feature>
<dbReference type="InterPro" id="IPR011545">
    <property type="entry name" value="DEAD/DEAH_box_helicase_dom"/>
</dbReference>
<proteinExistence type="predicted"/>
<dbReference type="SUPFAM" id="SSF52540">
    <property type="entry name" value="P-loop containing nucleoside triphosphate hydrolases"/>
    <property type="match status" value="1"/>
</dbReference>
<keyword evidence="5" id="KW-0378">Hydrolase</keyword>
<evidence type="ECO:0000256" key="8">
    <source>
        <dbReference type="ARBA" id="ARBA00022884"/>
    </source>
</evidence>
<evidence type="ECO:0000259" key="15">
    <source>
        <dbReference type="PROSITE" id="PS51192"/>
    </source>
</evidence>
<comment type="subcellular location">
    <subcellularLocation>
        <location evidence="1">Membrane</location>
        <topology evidence="1">Multi-pass membrane protein</topology>
    </subcellularLocation>
</comment>
<dbReference type="SMART" id="SM00487">
    <property type="entry name" value="DEXDc"/>
    <property type="match status" value="1"/>
</dbReference>
<dbReference type="GO" id="GO:0016787">
    <property type="term" value="F:hydrolase activity"/>
    <property type="evidence" value="ECO:0007669"/>
    <property type="project" value="UniProtKB-KW"/>
</dbReference>
<reference evidence="18 19" key="1">
    <citation type="submission" date="2017-12" db="EMBL/GenBank/DDBJ databases">
        <title>Sequencing, de novo assembly and annotation of complete genome of a new Thraustochytrid species, strain FCC1311.</title>
        <authorList>
            <person name="Sedici K."/>
            <person name="Godart F."/>
            <person name="Aiese Cigliano R."/>
            <person name="Sanseverino W."/>
            <person name="Barakat M."/>
            <person name="Ortet P."/>
            <person name="Marechal E."/>
            <person name="Cagnac O."/>
            <person name="Amato A."/>
        </authorList>
    </citation>
    <scope>NUCLEOTIDE SEQUENCE [LARGE SCALE GENOMIC DNA]</scope>
</reference>
<dbReference type="InterPro" id="IPR027417">
    <property type="entry name" value="P-loop_NTPase"/>
</dbReference>
<evidence type="ECO:0000256" key="5">
    <source>
        <dbReference type="ARBA" id="ARBA00022801"/>
    </source>
</evidence>
<evidence type="ECO:0000256" key="9">
    <source>
        <dbReference type="ARBA" id="ARBA00022989"/>
    </source>
</evidence>
<feature type="region of interest" description="Disordered" evidence="13">
    <location>
        <begin position="257"/>
        <end position="314"/>
    </location>
</feature>
<evidence type="ECO:0000256" key="3">
    <source>
        <dbReference type="ARBA" id="ARBA00022692"/>
    </source>
</evidence>
<evidence type="ECO:0000256" key="12">
    <source>
        <dbReference type="PROSITE-ProRule" id="PRU00552"/>
    </source>
</evidence>
<feature type="domain" description="Helicase C-terminal" evidence="16">
    <location>
        <begin position="644"/>
        <end position="788"/>
    </location>
</feature>
<evidence type="ECO:0000256" key="10">
    <source>
        <dbReference type="ARBA" id="ARBA00023136"/>
    </source>
</evidence>
<dbReference type="OrthoDB" id="196131at2759"/>
<dbReference type="PANTHER" id="PTHR47958">
    <property type="entry name" value="ATP-DEPENDENT RNA HELICASE DBP3"/>
    <property type="match status" value="1"/>
</dbReference>
<dbReference type="Pfam" id="PF00335">
    <property type="entry name" value="Tetraspanin"/>
    <property type="match status" value="1"/>
</dbReference>
<dbReference type="InterPro" id="IPR000629">
    <property type="entry name" value="RNA-helicase_DEAD-box_CS"/>
</dbReference>
<evidence type="ECO:0000256" key="1">
    <source>
        <dbReference type="ARBA" id="ARBA00004141"/>
    </source>
</evidence>
<evidence type="ECO:0000256" key="4">
    <source>
        <dbReference type="ARBA" id="ARBA00022741"/>
    </source>
</evidence>
<name>A0A2R5GHL9_9STRA</name>
<feature type="domain" description="DEAD-box RNA helicase Q" evidence="17">
    <location>
        <begin position="401"/>
        <end position="429"/>
    </location>
</feature>
<feature type="compositionally biased region" description="Gly residues" evidence="13">
    <location>
        <begin position="832"/>
        <end position="857"/>
    </location>
</feature>
<evidence type="ECO:0000256" key="11">
    <source>
        <dbReference type="ARBA" id="ARBA00047984"/>
    </source>
</evidence>
<dbReference type="Pfam" id="PF00271">
    <property type="entry name" value="Helicase_C"/>
    <property type="match status" value="1"/>
</dbReference>
<organism evidence="18 19">
    <name type="scientific">Hondaea fermentalgiana</name>
    <dbReference type="NCBI Taxonomy" id="2315210"/>
    <lineage>
        <taxon>Eukaryota</taxon>
        <taxon>Sar</taxon>
        <taxon>Stramenopiles</taxon>
        <taxon>Bigyra</taxon>
        <taxon>Labyrinthulomycetes</taxon>
        <taxon>Thraustochytrida</taxon>
        <taxon>Thraustochytriidae</taxon>
        <taxon>Hondaea</taxon>
    </lineage>
</organism>
<feature type="compositionally biased region" description="Gly residues" evidence="13">
    <location>
        <begin position="790"/>
        <end position="806"/>
    </location>
</feature>
<dbReference type="EC" id="3.6.4.13" evidence="2"/>
<feature type="domain" description="Helicase ATP-binding" evidence="15">
    <location>
        <begin position="432"/>
        <end position="617"/>
    </location>
</feature>
<dbReference type="CDD" id="cd18787">
    <property type="entry name" value="SF2_C_DEAD"/>
    <property type="match status" value="1"/>
</dbReference>
<dbReference type="FunFam" id="3.40.50.300:FF:000008">
    <property type="entry name" value="ATP-dependent RNA helicase RhlB"/>
    <property type="match status" value="1"/>
</dbReference>
<keyword evidence="3 14" id="KW-0812">Transmembrane</keyword>
<dbReference type="InterPro" id="IPR014014">
    <property type="entry name" value="RNA_helicase_DEAD_Q_motif"/>
</dbReference>
<dbReference type="PROSITE" id="PS00039">
    <property type="entry name" value="DEAD_ATP_HELICASE"/>
    <property type="match status" value="1"/>
</dbReference>
<comment type="caution">
    <text evidence="18">The sequence shown here is derived from an EMBL/GenBank/DDBJ whole genome shotgun (WGS) entry which is preliminary data.</text>
</comment>
<evidence type="ECO:0000259" key="17">
    <source>
        <dbReference type="PROSITE" id="PS51195"/>
    </source>
</evidence>
<evidence type="ECO:0000313" key="19">
    <source>
        <dbReference type="Proteomes" id="UP000241890"/>
    </source>
</evidence>
<dbReference type="CDD" id="cd17967">
    <property type="entry name" value="DEADc_DDX3_DDX4"/>
    <property type="match status" value="1"/>
</dbReference>
<dbReference type="AlphaFoldDB" id="A0A2R5GHL9"/>
<keyword evidence="7" id="KW-0067">ATP-binding</keyword>
<dbReference type="Pfam" id="PF00270">
    <property type="entry name" value="DEAD"/>
    <property type="match status" value="1"/>
</dbReference>
<dbReference type="GO" id="GO:0003723">
    <property type="term" value="F:RNA binding"/>
    <property type="evidence" value="ECO:0007669"/>
    <property type="project" value="UniProtKB-KW"/>
</dbReference>
<dbReference type="EMBL" id="BEYU01000070">
    <property type="protein sequence ID" value="GBG30085.1"/>
    <property type="molecule type" value="Genomic_DNA"/>
</dbReference>
<dbReference type="InterPro" id="IPR044763">
    <property type="entry name" value="Ded1/Dbp1_DEADc"/>
</dbReference>
<dbReference type="Gene3D" id="3.40.50.300">
    <property type="entry name" value="P-loop containing nucleotide triphosphate hydrolases"/>
    <property type="match status" value="2"/>
</dbReference>
<feature type="transmembrane region" description="Helical" evidence="14">
    <location>
        <begin position="80"/>
        <end position="103"/>
    </location>
</feature>
<keyword evidence="10 14" id="KW-0472">Membrane</keyword>
<evidence type="ECO:0000256" key="14">
    <source>
        <dbReference type="SAM" id="Phobius"/>
    </source>
</evidence>
<dbReference type="GO" id="GO:0003724">
    <property type="term" value="F:RNA helicase activity"/>
    <property type="evidence" value="ECO:0007669"/>
    <property type="project" value="UniProtKB-EC"/>
</dbReference>
<protein>
    <recommendedName>
        <fullName evidence="2">RNA helicase</fullName>
        <ecNumber evidence="2">3.6.4.13</ecNumber>
    </recommendedName>
</protein>
<dbReference type="Proteomes" id="UP000241890">
    <property type="component" value="Unassembled WGS sequence"/>
</dbReference>
<dbReference type="FunFam" id="3.40.50.300:FF:000397">
    <property type="entry name" value="Probable ATP-dependent RNA helicase DDX4"/>
    <property type="match status" value="1"/>
</dbReference>
<sequence>MGEVIKCSKNTFLCSSLLWLLISLGGLGFFLWAWQAGTGVYRVPNDNVYIGLVGLFGLWTIVSLSGVISRLIHGEGLLMFFIIMAFLMTLATILGGCFMLLYMNDVSTFEGLDSSASSAADSVEADFFVWAASNPEDWVAAQDTLSCCGYDFESLYNENVTLTTGDTCNATLLAGLEAACPTYSAECEANATAAFGLEDDYFCTGAITAFFQEQTPYIGVGIGVMVLLQLVSWVSGMRLYWVPYELGGFYDGTDDEGLPTKAGDAGGLPTANPVASPFGDDDDDGPGMGGPLGGAPGMGSSFGGPRPPAMSNFGHKVRDVGNRMSARVPAMFGGGGGGGGFGGGRGYGPRKNELGFHGNMQEDPRLEQEIFGEKKSTGINFDKYDDIPVETSGMDIPEGIESFEEAQIHDRLKKNVERAGFAKPTPVQRFSLPIGTAGRDMMACAQTGSGKTGGFLFPVITLMLTKGPVAMEDYGQPSRKSFPNALVLAPTRELASQIFDEALKFCYCTGLAVVCVYGGADVRQQLRELERGCDLLVATPGRLLDLMERGRIALACVRFLILDEADRMLDMGFEPQIRRIVEMEDMPRDRQTFMFSATFPKEIQRLASDFLDNYVFLTVGRVGSAAADITQRVEYVDQADKTPFLIRFLNTVESGLVLIFVETKRSADSLEYTLSREGFPTTSIHGDRSQAEREDALQSFRTGRTPIMVATDVAARGLDINNVMYVINYDMPGNIDDYVHRIGRTGRAGNKGTAISMMNERNSNLARELYDLLSENGQDVPDFLSQLGAYRGGGRRGGGGRGGNRFGGRDYRLGDKGGSGGGVSSRTHTGGRQAGFGGYGAPPRGGGGGGGGDSSAW</sequence>
<dbReference type="PROSITE" id="PS51194">
    <property type="entry name" value="HELICASE_CTER"/>
    <property type="match status" value="1"/>
</dbReference>
<dbReference type="InterPro" id="IPR014001">
    <property type="entry name" value="Helicase_ATP-bd"/>
</dbReference>
<feature type="compositionally biased region" description="Gly residues" evidence="13">
    <location>
        <begin position="286"/>
        <end position="302"/>
    </location>
</feature>
<evidence type="ECO:0000256" key="7">
    <source>
        <dbReference type="ARBA" id="ARBA00022840"/>
    </source>
</evidence>
<dbReference type="InParanoid" id="A0A2R5GHL9"/>
<evidence type="ECO:0000259" key="16">
    <source>
        <dbReference type="PROSITE" id="PS51194"/>
    </source>
</evidence>
<feature type="region of interest" description="Disordered" evidence="13">
    <location>
        <begin position="790"/>
        <end position="857"/>
    </location>
</feature>
<comment type="catalytic activity">
    <reaction evidence="11">
        <text>ATP + H2O = ADP + phosphate + H(+)</text>
        <dbReference type="Rhea" id="RHEA:13065"/>
        <dbReference type="ChEBI" id="CHEBI:15377"/>
        <dbReference type="ChEBI" id="CHEBI:15378"/>
        <dbReference type="ChEBI" id="CHEBI:30616"/>
        <dbReference type="ChEBI" id="CHEBI:43474"/>
        <dbReference type="ChEBI" id="CHEBI:456216"/>
        <dbReference type="EC" id="3.6.4.13"/>
    </reaction>
</comment>
<dbReference type="SMART" id="SM00490">
    <property type="entry name" value="HELICc"/>
    <property type="match status" value="1"/>
</dbReference>
<keyword evidence="9 14" id="KW-1133">Transmembrane helix</keyword>
<keyword evidence="6 18" id="KW-0347">Helicase</keyword>
<gene>
    <name evidence="18" type="ORF">FCC1311_063052</name>
</gene>
<accession>A0A2R5GHL9</accession>
<evidence type="ECO:0000256" key="13">
    <source>
        <dbReference type="SAM" id="MobiDB-lite"/>
    </source>
</evidence>